<organism evidence="2">
    <name type="scientific">Trachysalambria curvirostris nimavirus</name>
    <dbReference type="NCBI Taxonomy" id="2984282"/>
    <lineage>
        <taxon>Viruses</taxon>
        <taxon>Viruses incertae sedis</taxon>
        <taxon>Naldaviricetes</taxon>
        <taxon>Nimaviridae</taxon>
    </lineage>
</organism>
<dbReference type="EMBL" id="LC738880">
    <property type="protein sequence ID" value="BDT63010.1"/>
    <property type="molecule type" value="Genomic_DNA"/>
</dbReference>
<accession>A0A9C7F8C6</accession>
<feature type="region of interest" description="Disordered" evidence="1">
    <location>
        <begin position="296"/>
        <end position="315"/>
    </location>
</feature>
<feature type="compositionally biased region" description="Basic and acidic residues" evidence="1">
    <location>
        <begin position="59"/>
        <end position="75"/>
    </location>
</feature>
<reference evidence="2" key="1">
    <citation type="submission" date="2022-10" db="EMBL/GenBank/DDBJ databases">
        <title>Genome sequences of endogenous nimaviruses in decapod crustaceans.</title>
        <authorList>
            <person name="Kawato S."/>
            <person name="Nozaki R."/>
            <person name="Kondo H."/>
            <person name="Hirono I."/>
        </authorList>
    </citation>
    <scope>NUCLEOTIDE SEQUENCE</scope>
    <source>
        <strain evidence="2">Ube2021</strain>
    </source>
</reference>
<feature type="region of interest" description="Disordered" evidence="1">
    <location>
        <begin position="1"/>
        <end position="86"/>
    </location>
</feature>
<proteinExistence type="predicted"/>
<evidence type="ECO:0000313" key="2">
    <source>
        <dbReference type="EMBL" id="BDT63010.1"/>
    </source>
</evidence>
<name>A0A9C7F8C6_9VIRU</name>
<feature type="compositionally biased region" description="Acidic residues" evidence="1">
    <location>
        <begin position="975"/>
        <end position="990"/>
    </location>
</feature>
<sequence length="990" mass="107915">MDLCISEGTSILDVYSDEGGDLSDEESELAADRENCGDDDNIGEGSGNVERLSENSLSLEEREKYDEEDGNKTIGEEEDEGSTYGGLEIDPSLVALATAQREDGILNVSITPSAPYIKLKCGVGADAQYIRNHPGEELKKKAYDILMGSTPSGSDPVRGTPLLDPTSLSREALATHTAALGEGSRKDREEERERVGGAPPLDSAPIASEQRGGGVQLEDVYADTAETNNDYYSYLMRDISKNDRKQHDAIDVSPVDEGPTAYTVDNAQHRRQLPIEFSSAVIYNYDAVYKNEPADVSQAAAAPSPPPPPPLDIPAPYPQSQSPIAAQSLPVNPAGEVAASFPEDGVAGDESLLAREREKSLYYANADAAAIIITSNEAIYSPSRDTTAADTQKPPLEDRNTMADALAKANSALGGMEAIRKIDKTMEDMVLRTKVQMLRNSTSDLQCNSLVDLVFGSDFEPKRPRPSDINLLKTAIATELTVNEFVRSSKVTDLDSAELFRKSNESLEMVQRQQIMSNPLFTGVFTAIDTANERVGRRRYGFLGQGAERDGEEGEGEEGEHNYRPGHSLASMVTENALRTELYSIMSVSASDEDQHCIRVTDRVSFLNRLIKHKTTNVVMWARLIKLLHSICTHASGVLSGDEINLDKMKPKMQLGQGFDADMASIGIDLVFGGASDILERNISEVCGTVGQLSIHLGVPVVLLRWPQEFIKCQVYKSLLMDSIYSLSAKMTIPSIYIIDQIMSDCGRGTERPEISVNDNKLELYSEADKKAAIARVYHEVRNGRGCEKDVLRAIFTDSGVDTDASVPGGDLPGTAQVSVAYSTALTIIDYRVPLFDNIVYGIVEFLEKRKKLISVMFARLLRQAKLAAAVYRINSQLNNVSTKCRQNKSLSERDVAPMQNLMYRYGPFHSPSTESAAYNNSTARPSYVANVNPESIGDRSLASCTPDVASKRPAPSVLLSRLKKLREGGLMSSEDSDEISDDATSEGGP</sequence>
<protein>
    <submittedName>
        <fullName evidence="2">Wsv313-like protein</fullName>
    </submittedName>
</protein>
<feature type="region of interest" description="Disordered" evidence="1">
    <location>
        <begin position="177"/>
        <end position="215"/>
    </location>
</feature>
<feature type="compositionally biased region" description="Acidic residues" evidence="1">
    <location>
        <begin position="15"/>
        <end position="29"/>
    </location>
</feature>
<evidence type="ECO:0000256" key="1">
    <source>
        <dbReference type="SAM" id="MobiDB-lite"/>
    </source>
</evidence>
<feature type="region of interest" description="Disordered" evidence="1">
    <location>
        <begin position="967"/>
        <end position="990"/>
    </location>
</feature>
<feature type="compositionally biased region" description="Basic and acidic residues" evidence="1">
    <location>
        <begin position="183"/>
        <end position="195"/>
    </location>
</feature>
<feature type="region of interest" description="Disordered" evidence="1">
    <location>
        <begin position="543"/>
        <end position="566"/>
    </location>
</feature>
<feature type="compositionally biased region" description="Pro residues" evidence="1">
    <location>
        <begin position="303"/>
        <end position="315"/>
    </location>
</feature>